<dbReference type="InterPro" id="IPR036086">
    <property type="entry name" value="ParB/Sulfiredoxin_sf"/>
</dbReference>
<dbReference type="InterPro" id="IPR029063">
    <property type="entry name" value="SAM-dependent_MTases_sf"/>
</dbReference>
<evidence type="ECO:0000256" key="1">
    <source>
        <dbReference type="ARBA" id="ARBA00022603"/>
    </source>
</evidence>
<gene>
    <name evidence="5" type="ORF">BN874_690009</name>
</gene>
<evidence type="ECO:0000256" key="3">
    <source>
        <dbReference type="RuleBase" id="RU362026"/>
    </source>
</evidence>
<dbReference type="Gene3D" id="3.40.50.150">
    <property type="entry name" value="Vaccinia Virus protein VP39"/>
    <property type="match status" value="1"/>
</dbReference>
<dbReference type="EMBL" id="CBTK010000286">
    <property type="protein sequence ID" value="CDH46959.1"/>
    <property type="molecule type" value="Genomic_DNA"/>
</dbReference>
<evidence type="ECO:0000313" key="5">
    <source>
        <dbReference type="EMBL" id="CDH46959.1"/>
    </source>
</evidence>
<dbReference type="Pfam" id="PF02195">
    <property type="entry name" value="ParB_N"/>
    <property type="match status" value="1"/>
</dbReference>
<comment type="similarity">
    <text evidence="3">Belongs to the N(4)/N(6)-methyltransferase family.</text>
</comment>
<dbReference type="Pfam" id="PF01555">
    <property type="entry name" value="N6_N4_Mtase"/>
    <property type="match status" value="1"/>
</dbReference>
<keyword evidence="2" id="KW-0808">Transferase</keyword>
<evidence type="ECO:0000313" key="6">
    <source>
        <dbReference type="Proteomes" id="UP000019184"/>
    </source>
</evidence>
<dbReference type="PIRSF" id="PIRSF036758">
    <property type="entry name" value="Aden_M_ParB"/>
    <property type="match status" value="1"/>
</dbReference>
<proteinExistence type="inferred from homology"/>
<dbReference type="GO" id="GO:0003677">
    <property type="term" value="F:DNA binding"/>
    <property type="evidence" value="ECO:0007669"/>
    <property type="project" value="InterPro"/>
</dbReference>
<evidence type="ECO:0000256" key="2">
    <source>
        <dbReference type="ARBA" id="ARBA00022679"/>
    </source>
</evidence>
<dbReference type="OrthoDB" id="9816043at2"/>
<dbReference type="GO" id="GO:0032259">
    <property type="term" value="P:methylation"/>
    <property type="evidence" value="ECO:0007669"/>
    <property type="project" value="UniProtKB-KW"/>
</dbReference>
<keyword evidence="6" id="KW-1185">Reference proteome</keyword>
<dbReference type="AlphaFoldDB" id="A0A7U7GEU4"/>
<dbReference type="InterPro" id="IPR001091">
    <property type="entry name" value="RM_Methyltransferase"/>
</dbReference>
<accession>A0A7U7GEU4</accession>
<dbReference type="CDD" id="cd16403">
    <property type="entry name" value="ParB_N_like_MT"/>
    <property type="match status" value="1"/>
</dbReference>
<keyword evidence="1 5" id="KW-0489">Methyltransferase</keyword>
<name>A0A7U7GEU4_9GAMM</name>
<dbReference type="PRINTS" id="PR00508">
    <property type="entry name" value="S21N4MTFRASE"/>
</dbReference>
<sequence>MTTTPGANHVEWLPVTGLIPFARNAKTHSDSQIAKIAGSIREFGFNAPVLVDATDGIIAGHGRVLAARKLGMETVPCVRLPHLSETQKRAYIIADNRLAELAEWDNDLLAVELEDLKIEGFDLELTGWDGEELDALLEELQEEVPDNADDSGSEMDLADELQEKWQTATGQLWRIGEHRLYCADCTNPENVARLLQGEKAAICWTDPPWNVAYGEEFRGGNNALGWKKRTIANDNLGDQFPEFVAQFVAAIFGAVLPDAPLYMAMSAQEWPVIHAGLTGAGFHWSSTVIWAKDSLVVSRKDYHTQYEPLWYGWRGDAARLCPVEDRKQSDLWQIPRPKRSDHHPTMKPIELVQRSLENSSRKGDLVFEPFAGSGTTLIAGQNCGRRVYGIEMEPKYVACILERMVAAFPHLSVTLEDAP</sequence>
<dbReference type="RefSeq" id="WP_051498021.1">
    <property type="nucleotide sequence ID" value="NZ_CBTK010000286.1"/>
</dbReference>
<dbReference type="GO" id="GO:0008170">
    <property type="term" value="F:N-methyltransferase activity"/>
    <property type="evidence" value="ECO:0007669"/>
    <property type="project" value="InterPro"/>
</dbReference>
<protein>
    <recommendedName>
        <fullName evidence="3">Methyltransferase</fullName>
        <ecNumber evidence="3">2.1.1.-</ecNumber>
    </recommendedName>
</protein>
<organism evidence="5 6">
    <name type="scientific">Candidatus Contendobacter odensis Run_B_J11</name>
    <dbReference type="NCBI Taxonomy" id="1400861"/>
    <lineage>
        <taxon>Bacteria</taxon>
        <taxon>Pseudomonadati</taxon>
        <taxon>Pseudomonadota</taxon>
        <taxon>Gammaproteobacteria</taxon>
        <taxon>Candidatus Competibacteraceae</taxon>
        <taxon>Candidatus Contendibacter</taxon>
    </lineage>
</organism>
<dbReference type="EC" id="2.1.1.-" evidence="3"/>
<dbReference type="SUPFAM" id="SSF110849">
    <property type="entry name" value="ParB/Sulfiredoxin"/>
    <property type="match status" value="1"/>
</dbReference>
<feature type="domain" description="ParB-like N-terminal" evidence="4">
    <location>
        <begin position="11"/>
        <end position="96"/>
    </location>
</feature>
<evidence type="ECO:0000259" key="4">
    <source>
        <dbReference type="SMART" id="SM00470"/>
    </source>
</evidence>
<reference evidence="5 6" key="1">
    <citation type="journal article" date="2014" name="ISME J.">
        <title>Candidatus Competibacter-lineage genomes retrieved from metagenomes reveal functional metabolic diversity.</title>
        <authorList>
            <person name="McIlroy S.J."/>
            <person name="Albertsen M."/>
            <person name="Andresen E.K."/>
            <person name="Saunders A.M."/>
            <person name="Kristiansen R."/>
            <person name="Stokholm-Bjerregaard M."/>
            <person name="Nielsen K.L."/>
            <person name="Nielsen P.H."/>
        </authorList>
    </citation>
    <scope>NUCLEOTIDE SEQUENCE [LARGE SCALE GENOMIC DNA]</scope>
    <source>
        <strain evidence="5 6">Run_B_J11</strain>
    </source>
</reference>
<dbReference type="Gene3D" id="3.90.1530.10">
    <property type="entry name" value="Conserved hypothetical protein from pyrococcus furiosus pfu- 392566-001, ParB domain"/>
    <property type="match status" value="1"/>
</dbReference>
<dbReference type="InterPro" id="IPR002941">
    <property type="entry name" value="DNA_methylase_N4/N6"/>
</dbReference>
<comment type="caution">
    <text evidence="5">The sequence shown here is derived from an EMBL/GenBank/DDBJ whole genome shotgun (WGS) entry which is preliminary data.</text>
</comment>
<dbReference type="Proteomes" id="UP000019184">
    <property type="component" value="Unassembled WGS sequence"/>
</dbReference>
<dbReference type="InterPro" id="IPR003115">
    <property type="entry name" value="ParB_N"/>
</dbReference>
<dbReference type="SUPFAM" id="SSF53335">
    <property type="entry name" value="S-adenosyl-L-methionine-dependent methyltransferases"/>
    <property type="match status" value="1"/>
</dbReference>
<dbReference type="SMART" id="SM00470">
    <property type="entry name" value="ParB"/>
    <property type="match status" value="1"/>
</dbReference>
<dbReference type="InterPro" id="IPR015840">
    <property type="entry name" value="DNA_MeTrfase_ParB"/>
</dbReference>